<protein>
    <submittedName>
        <fullName evidence="2">Uncharacterized protein</fullName>
    </submittedName>
</protein>
<feature type="region of interest" description="Disordered" evidence="1">
    <location>
        <begin position="173"/>
        <end position="250"/>
    </location>
</feature>
<keyword evidence="3" id="KW-1185">Reference proteome</keyword>
<proteinExistence type="predicted"/>
<sequence length="412" mass="46601">MDLPAVRNTSLDLKRYLLTVPVSNKRKYEASLSSYCQGACLVPVSDADLDEDPLFLDYTLNVITPRCAKRRRLTLIKFYSSESVNPGDTHGCSTSSLLDQYLTKIIPLVRNTKCERSVLEQLSPVIGTQPFNCMKMGAEQCTSAWNETNINYYSDYSSIFSEKDNAQRPAILFSTVEGRSSTPIPPPRTKRITKSSENITKGKKRKNDDDKTLTTNEDAQDKTRKSSYPIPPPRKKACHRSKDKNRTSEDQFSNNGIIFSDYICGSIKQYKIPIKETCTGIITTCVTNGNDCERLQSENSTVSGSEPFLNPNSLLPYHLRHNVGTKRPVMGRSAIFISIDLMSFDVLAEINRKVHLKYGDRKRRRIKTNGILNSEFGAKKKIMETSEVFRKLGPCRKLLAFKKLMSMKKDTI</sequence>
<dbReference type="Proteomes" id="UP001634394">
    <property type="component" value="Unassembled WGS sequence"/>
</dbReference>
<dbReference type="AlphaFoldDB" id="A0ABD3VUD1"/>
<name>A0ABD3VUD1_SINWO</name>
<evidence type="ECO:0000313" key="2">
    <source>
        <dbReference type="EMBL" id="KAL3865219.1"/>
    </source>
</evidence>
<gene>
    <name evidence="2" type="ORF">ACJMK2_006835</name>
</gene>
<reference evidence="2 3" key="1">
    <citation type="submission" date="2024-11" db="EMBL/GenBank/DDBJ databases">
        <title>Chromosome-level genome assembly of the freshwater bivalve Anodonta woodiana.</title>
        <authorList>
            <person name="Chen X."/>
        </authorList>
    </citation>
    <scope>NUCLEOTIDE SEQUENCE [LARGE SCALE GENOMIC DNA]</scope>
    <source>
        <strain evidence="2">MN2024</strain>
        <tissue evidence="2">Gills</tissue>
    </source>
</reference>
<dbReference type="EMBL" id="JBJQND010000010">
    <property type="protein sequence ID" value="KAL3865219.1"/>
    <property type="molecule type" value="Genomic_DNA"/>
</dbReference>
<accession>A0ABD3VUD1</accession>
<evidence type="ECO:0000313" key="3">
    <source>
        <dbReference type="Proteomes" id="UP001634394"/>
    </source>
</evidence>
<feature type="compositionally biased region" description="Basic residues" evidence="1">
    <location>
        <begin position="233"/>
        <end position="243"/>
    </location>
</feature>
<evidence type="ECO:0000256" key="1">
    <source>
        <dbReference type="SAM" id="MobiDB-lite"/>
    </source>
</evidence>
<comment type="caution">
    <text evidence="2">The sequence shown here is derived from an EMBL/GenBank/DDBJ whole genome shotgun (WGS) entry which is preliminary data.</text>
</comment>
<organism evidence="2 3">
    <name type="scientific">Sinanodonta woodiana</name>
    <name type="common">Chinese pond mussel</name>
    <name type="synonym">Anodonta woodiana</name>
    <dbReference type="NCBI Taxonomy" id="1069815"/>
    <lineage>
        <taxon>Eukaryota</taxon>
        <taxon>Metazoa</taxon>
        <taxon>Spiralia</taxon>
        <taxon>Lophotrochozoa</taxon>
        <taxon>Mollusca</taxon>
        <taxon>Bivalvia</taxon>
        <taxon>Autobranchia</taxon>
        <taxon>Heteroconchia</taxon>
        <taxon>Palaeoheterodonta</taxon>
        <taxon>Unionida</taxon>
        <taxon>Unionoidea</taxon>
        <taxon>Unionidae</taxon>
        <taxon>Unioninae</taxon>
        <taxon>Sinanodonta</taxon>
    </lineage>
</organism>